<keyword evidence="10" id="KW-0675">Receptor</keyword>
<dbReference type="OrthoDB" id="1666796at2759"/>
<comment type="caution">
    <text evidence="10">The sequence shown here is derived from an EMBL/GenBank/DDBJ whole genome shotgun (WGS) entry which is preliminary data.</text>
</comment>
<feature type="transmembrane region" description="Helical" evidence="9">
    <location>
        <begin position="569"/>
        <end position="592"/>
    </location>
</feature>
<gene>
    <name evidence="10" type="ORF">Rsub_00954</name>
</gene>
<dbReference type="GO" id="GO:0072657">
    <property type="term" value="P:protein localization to membrane"/>
    <property type="evidence" value="ECO:0007669"/>
    <property type="project" value="TreeGrafter"/>
</dbReference>
<feature type="transmembrane region" description="Helical" evidence="9">
    <location>
        <begin position="407"/>
        <end position="430"/>
    </location>
</feature>
<feature type="transmembrane region" description="Helical" evidence="9">
    <location>
        <begin position="342"/>
        <end position="365"/>
    </location>
</feature>
<evidence type="ECO:0000256" key="2">
    <source>
        <dbReference type="ARBA" id="ARBA00004653"/>
    </source>
</evidence>
<comment type="similarity">
    <text evidence="3 9">Belongs to the nonaspanin (TM9SF) (TC 9.A.2) family.</text>
</comment>
<keyword evidence="4 9" id="KW-0812">Transmembrane</keyword>
<comment type="subcellular location">
    <subcellularLocation>
        <location evidence="1">Endosome membrane</location>
        <topology evidence="1">Multi-pass membrane protein</topology>
    </subcellularLocation>
    <subcellularLocation>
        <location evidence="2">Golgi apparatus membrane</location>
        <topology evidence="2">Multi-pass membrane protein</topology>
    </subcellularLocation>
</comment>
<keyword evidence="6" id="KW-0967">Endosome</keyword>
<evidence type="ECO:0000313" key="10">
    <source>
        <dbReference type="EMBL" id="GBF88242.1"/>
    </source>
</evidence>
<dbReference type="InParanoid" id="A0A2V0NP02"/>
<evidence type="ECO:0000313" key="11">
    <source>
        <dbReference type="Proteomes" id="UP000247498"/>
    </source>
</evidence>
<keyword evidence="8 9" id="KW-0472">Membrane</keyword>
<accession>A0A2V0NP02</accession>
<evidence type="ECO:0000256" key="9">
    <source>
        <dbReference type="RuleBase" id="RU363079"/>
    </source>
</evidence>
<organism evidence="10 11">
    <name type="scientific">Raphidocelis subcapitata</name>
    <dbReference type="NCBI Taxonomy" id="307507"/>
    <lineage>
        <taxon>Eukaryota</taxon>
        <taxon>Viridiplantae</taxon>
        <taxon>Chlorophyta</taxon>
        <taxon>core chlorophytes</taxon>
        <taxon>Chlorophyceae</taxon>
        <taxon>CS clade</taxon>
        <taxon>Sphaeropleales</taxon>
        <taxon>Selenastraceae</taxon>
        <taxon>Raphidocelis</taxon>
    </lineage>
</organism>
<dbReference type="PANTHER" id="PTHR10766">
    <property type="entry name" value="TRANSMEMBRANE 9 SUPERFAMILY PROTEIN"/>
    <property type="match status" value="1"/>
</dbReference>
<feature type="transmembrane region" description="Helical" evidence="9">
    <location>
        <begin position="377"/>
        <end position="401"/>
    </location>
</feature>
<dbReference type="GO" id="GO:0010008">
    <property type="term" value="C:endosome membrane"/>
    <property type="evidence" value="ECO:0007669"/>
    <property type="project" value="UniProtKB-SubCell"/>
</dbReference>
<reference evidence="10 11" key="1">
    <citation type="journal article" date="2018" name="Sci. Rep.">
        <title>Raphidocelis subcapitata (=Pseudokirchneriella subcapitata) provides an insight into genome evolution and environmental adaptations in the Sphaeropleales.</title>
        <authorList>
            <person name="Suzuki S."/>
            <person name="Yamaguchi H."/>
            <person name="Nakajima N."/>
            <person name="Kawachi M."/>
        </authorList>
    </citation>
    <scope>NUCLEOTIDE SEQUENCE [LARGE SCALE GENOMIC DNA]</scope>
    <source>
        <strain evidence="10 11">NIES-35</strain>
    </source>
</reference>
<dbReference type="FunCoup" id="A0A2V0NP02">
    <property type="interactions" value="2040"/>
</dbReference>
<evidence type="ECO:0000256" key="4">
    <source>
        <dbReference type="ARBA" id="ARBA00022692"/>
    </source>
</evidence>
<keyword evidence="5 9" id="KW-0732">Signal</keyword>
<feature type="transmembrane region" description="Helical" evidence="9">
    <location>
        <begin position="468"/>
        <end position="492"/>
    </location>
</feature>
<feature type="signal peptide" evidence="9">
    <location>
        <begin position="1"/>
        <end position="29"/>
    </location>
</feature>
<proteinExistence type="inferred from homology"/>
<protein>
    <recommendedName>
        <fullName evidence="9">Transmembrane 9 superfamily member</fullName>
    </recommendedName>
</protein>
<feature type="transmembrane region" description="Helical" evidence="9">
    <location>
        <begin position="537"/>
        <end position="557"/>
    </location>
</feature>
<dbReference type="GO" id="GO:0000139">
    <property type="term" value="C:Golgi membrane"/>
    <property type="evidence" value="ECO:0007669"/>
    <property type="project" value="UniProtKB-SubCell"/>
</dbReference>
<evidence type="ECO:0000256" key="5">
    <source>
        <dbReference type="ARBA" id="ARBA00022729"/>
    </source>
</evidence>
<keyword evidence="11" id="KW-1185">Reference proteome</keyword>
<keyword evidence="7 9" id="KW-1133">Transmembrane helix</keyword>
<feature type="chain" id="PRO_5015802029" description="Transmembrane 9 superfamily member" evidence="9">
    <location>
        <begin position="30"/>
        <end position="607"/>
    </location>
</feature>
<feature type="transmembrane region" description="Helical" evidence="9">
    <location>
        <begin position="242"/>
        <end position="267"/>
    </location>
</feature>
<evidence type="ECO:0000256" key="6">
    <source>
        <dbReference type="ARBA" id="ARBA00022753"/>
    </source>
</evidence>
<dbReference type="InterPro" id="IPR004240">
    <property type="entry name" value="EMP70"/>
</dbReference>
<dbReference type="Pfam" id="PF02990">
    <property type="entry name" value="EMP70"/>
    <property type="match status" value="1"/>
</dbReference>
<evidence type="ECO:0000256" key="7">
    <source>
        <dbReference type="ARBA" id="ARBA00022989"/>
    </source>
</evidence>
<dbReference type="PANTHER" id="PTHR10766:SF168">
    <property type="entry name" value="TRANSMEMBRANE 9 SUPERFAMILY MEMBER"/>
    <property type="match status" value="1"/>
</dbReference>
<feature type="transmembrane region" description="Helical" evidence="9">
    <location>
        <begin position="498"/>
        <end position="525"/>
    </location>
</feature>
<dbReference type="Proteomes" id="UP000247498">
    <property type="component" value="Unassembled WGS sequence"/>
</dbReference>
<evidence type="ECO:0000256" key="3">
    <source>
        <dbReference type="ARBA" id="ARBA00005227"/>
    </source>
</evidence>
<feature type="transmembrane region" description="Helical" evidence="9">
    <location>
        <begin position="307"/>
        <end position="330"/>
    </location>
</feature>
<sequence>MAAPDRRRTSRRCLCSALALLLCASVAVAEEHHYKKGDLVPLIANKIGPYANPSETYQFYLLPFCQPQEGKRYVIEDLGEVLEGDRLVSTPYEIKFREDVADAELCTKELTVQELQNLRGAIDEDYYFQMFLDDDLPIWGFVGKVEHSHTHGLKDGIQGETHTYLFTHFHFDIGFNNDQVIEVNVSTVSADPTKTVDITAGDSKQVRFSYSVRWAEVGTAFDDRMDRYTRYSFLPQHLEIHWFSIINSCVTVLLLTGFLATILLRVLKNDFVKFTRDADHEAGEDPDESGWKYLHGDVFRFPSDINLFSAMIGVGTQWLVIVLAVFALSLMDMFYPYNRGAMLSACVVLYALTAGIAGYVAGVWYKKMGGRQWVQNVLLTSGLFCAPLAGVFSLLNTVAWIQGSTQALPFGTIVIIILIWVVVTFPLTVLGGIWGKNSDATYNAPCRTTKFPREVPPLQWYRGTPAQMLMAGFLPFSAIYIELYYIFASIWGHKVYTIYSILFIVFVLLVIVTAFITVALTYFQLAVEDHRWWWRSFLCGGSTALFVAAYCVFYYHFRSDMSGFMQACFFFGYNAVACYAFFLMLGTVGWWASHLFVFRIFQAVKVE</sequence>
<evidence type="ECO:0000256" key="1">
    <source>
        <dbReference type="ARBA" id="ARBA00004337"/>
    </source>
</evidence>
<name>A0A2V0NP02_9CHLO</name>
<dbReference type="AlphaFoldDB" id="A0A2V0NP02"/>
<dbReference type="EMBL" id="BDRX01000004">
    <property type="protein sequence ID" value="GBF88242.1"/>
    <property type="molecule type" value="Genomic_DNA"/>
</dbReference>
<evidence type="ECO:0000256" key="8">
    <source>
        <dbReference type="ARBA" id="ARBA00023136"/>
    </source>
</evidence>